<sequence length="280" mass="31495">MEQDTDAEVEILVGNDCSTDCTKDILEKIEIAPDNFSMKVFNHSQNLGVAQNFCKLMEEVTGEYIVFLDGDDFMLPGKLSTQLDILKKNPEVNLVHHNVCEVNEDGVVTKQRRIKKGVAGSINDIFKACQSGIQSCSIVVRNPYIKDWSVIVPKDSKIVDLPFLLHSLGKGKVFYLNDVLSAYRVIDSSITRTTSVLTFEKNTRFHVRQTIDFGYAKRSFINTSLAASYIRSASAEIVNKKLKLASIYVWRALRLLPYPSNELLRTLLNLIKVVIKSAKS</sequence>
<dbReference type="PANTHER" id="PTHR22916:SF3">
    <property type="entry name" value="UDP-GLCNAC:BETAGAL BETA-1,3-N-ACETYLGLUCOSAMINYLTRANSFERASE-LIKE PROTEIN 1"/>
    <property type="match status" value="1"/>
</dbReference>
<dbReference type="PANTHER" id="PTHR22916">
    <property type="entry name" value="GLYCOSYLTRANSFERASE"/>
    <property type="match status" value="1"/>
</dbReference>
<dbReference type="InterPro" id="IPR001173">
    <property type="entry name" value="Glyco_trans_2-like"/>
</dbReference>
<reference evidence="2 3" key="2">
    <citation type="journal article" date="2017" name="Antonie Van Leeuwenhoek">
        <title>Rhizobium rhizosphaerae sp. nov., a novel species isolated from rice rhizosphere.</title>
        <authorList>
            <person name="Zhao J.J."/>
            <person name="Zhang J."/>
            <person name="Zhang R.J."/>
            <person name="Zhang C.W."/>
            <person name="Yin H.Q."/>
            <person name="Zhang X.X."/>
        </authorList>
    </citation>
    <scope>NUCLEOTIDE SEQUENCE [LARGE SCALE GENOMIC DNA]</scope>
    <source>
        <strain evidence="2 3">ACAM 611</strain>
    </source>
</reference>
<evidence type="ECO:0000313" key="2">
    <source>
        <dbReference type="EMBL" id="GAB56979.1"/>
    </source>
</evidence>
<feature type="domain" description="Glycosyltransferase 2-like" evidence="1">
    <location>
        <begin position="3"/>
        <end position="110"/>
    </location>
</feature>
<dbReference type="eggNOG" id="COG0463">
    <property type="taxonomic scope" value="Bacteria"/>
</dbReference>
<dbReference type="EMBL" id="BAET01000033">
    <property type="protein sequence ID" value="GAB56979.1"/>
    <property type="molecule type" value="Genomic_DNA"/>
</dbReference>
<keyword evidence="3" id="KW-1185">Reference proteome</keyword>
<organism evidence="2 3">
    <name type="scientific">Glaciecola punicea ACAM 611</name>
    <dbReference type="NCBI Taxonomy" id="1121923"/>
    <lineage>
        <taxon>Bacteria</taxon>
        <taxon>Pseudomonadati</taxon>
        <taxon>Pseudomonadota</taxon>
        <taxon>Gammaproteobacteria</taxon>
        <taxon>Alteromonadales</taxon>
        <taxon>Alteromonadaceae</taxon>
        <taxon>Glaciecola</taxon>
    </lineage>
</organism>
<dbReference type="AlphaFoldDB" id="H5TF52"/>
<comment type="caution">
    <text evidence="2">The sequence shown here is derived from an EMBL/GenBank/DDBJ whole genome shotgun (WGS) entry which is preliminary data.</text>
</comment>
<dbReference type="Pfam" id="PF00535">
    <property type="entry name" value="Glycos_transf_2"/>
    <property type="match status" value="1"/>
</dbReference>
<dbReference type="GO" id="GO:0016758">
    <property type="term" value="F:hexosyltransferase activity"/>
    <property type="evidence" value="ECO:0007669"/>
    <property type="project" value="UniProtKB-ARBA"/>
</dbReference>
<dbReference type="InterPro" id="IPR029044">
    <property type="entry name" value="Nucleotide-diphossugar_trans"/>
</dbReference>
<gene>
    <name evidence="2" type="ORF">GPUN_2865</name>
</gene>
<dbReference type="SUPFAM" id="SSF53448">
    <property type="entry name" value="Nucleotide-diphospho-sugar transferases"/>
    <property type="match status" value="1"/>
</dbReference>
<accession>H5TF52</accession>
<proteinExistence type="predicted"/>
<protein>
    <recommendedName>
        <fullName evidence="1">Glycosyltransferase 2-like domain-containing protein</fullName>
    </recommendedName>
</protein>
<dbReference type="Proteomes" id="UP000053586">
    <property type="component" value="Unassembled WGS sequence"/>
</dbReference>
<evidence type="ECO:0000259" key="1">
    <source>
        <dbReference type="Pfam" id="PF00535"/>
    </source>
</evidence>
<dbReference type="Gene3D" id="3.90.550.10">
    <property type="entry name" value="Spore Coat Polysaccharide Biosynthesis Protein SpsA, Chain A"/>
    <property type="match status" value="1"/>
</dbReference>
<name>H5TF52_9ALTE</name>
<evidence type="ECO:0000313" key="3">
    <source>
        <dbReference type="Proteomes" id="UP000053586"/>
    </source>
</evidence>
<reference evidence="2 3" key="1">
    <citation type="journal article" date="2012" name="J. Bacteriol.">
        <title>Genome sequence of proteorhodopsin-containing sea ice bacterium Glaciecola punicea ACAM 611T.</title>
        <authorList>
            <person name="Qin Q.-L."/>
            <person name="Xie B.-B."/>
            <person name="Shu Y.-L."/>
            <person name="Rong J.-C."/>
            <person name="Zhao D.-L."/>
            <person name="Zhang X.-Y."/>
            <person name="Chen X.-L."/>
            <person name="Zhou B.-C."/>
            <person name="Zhanga Y.-Z."/>
        </authorList>
    </citation>
    <scope>NUCLEOTIDE SEQUENCE [LARGE SCALE GENOMIC DNA]</scope>
    <source>
        <strain evidence="2 3">ACAM 611</strain>
    </source>
</reference>